<keyword evidence="1" id="KW-0946">Virion</keyword>
<accession>A0A6P1TM88</accession>
<keyword evidence="1" id="KW-0167">Capsid protein</keyword>
<evidence type="ECO:0000313" key="2">
    <source>
        <dbReference type="Proteomes" id="UP000464314"/>
    </source>
</evidence>
<reference evidence="1 2" key="1">
    <citation type="submission" date="2020-01" db="EMBL/GenBank/DDBJ databases">
        <title>Genome analysis of Anaerocolumna sp. CBA3638.</title>
        <authorList>
            <person name="Kim J."/>
            <person name="Roh S.W."/>
        </authorList>
    </citation>
    <scope>NUCLEOTIDE SEQUENCE [LARGE SCALE GENOMIC DNA]</scope>
    <source>
        <strain evidence="1 2">CBA3638</strain>
    </source>
</reference>
<sequence length="69" mass="7885">MTNEKLAPNETMQIHEVLNLKTVCMSTSKMMEGVVFDQDLKALLERDVQQSIISIQTLQKLLEKAPLIR</sequence>
<proteinExistence type="predicted"/>
<dbReference type="RefSeq" id="WP_161838398.1">
    <property type="nucleotide sequence ID" value="NZ_CP048000.1"/>
</dbReference>
<dbReference type="EMBL" id="CP048000">
    <property type="protein sequence ID" value="QHQ61573.1"/>
    <property type="molecule type" value="Genomic_DNA"/>
</dbReference>
<dbReference type="KEGG" id="anr:Ana3638_12965"/>
<dbReference type="AlphaFoldDB" id="A0A6P1TM88"/>
<gene>
    <name evidence="1" type="ORF">Ana3638_12965</name>
</gene>
<dbReference type="Proteomes" id="UP000464314">
    <property type="component" value="Chromosome"/>
</dbReference>
<dbReference type="Gene3D" id="1.20.1260.10">
    <property type="match status" value="1"/>
</dbReference>
<protein>
    <submittedName>
        <fullName evidence="1">Spore coat protein</fullName>
    </submittedName>
</protein>
<name>A0A6P1TM88_9FIRM</name>
<organism evidence="1 2">
    <name type="scientific">Anaerocolumna sedimenticola</name>
    <dbReference type="NCBI Taxonomy" id="2696063"/>
    <lineage>
        <taxon>Bacteria</taxon>
        <taxon>Bacillati</taxon>
        <taxon>Bacillota</taxon>
        <taxon>Clostridia</taxon>
        <taxon>Lachnospirales</taxon>
        <taxon>Lachnospiraceae</taxon>
        <taxon>Anaerocolumna</taxon>
    </lineage>
</organism>
<keyword evidence="2" id="KW-1185">Reference proteome</keyword>
<evidence type="ECO:0000313" key="1">
    <source>
        <dbReference type="EMBL" id="QHQ61573.1"/>
    </source>
</evidence>
<dbReference type="InterPro" id="IPR012347">
    <property type="entry name" value="Ferritin-like"/>
</dbReference>